<keyword evidence="4 6" id="KW-0548">Nucleotidyltransferase</keyword>
<dbReference type="Pfam" id="PF14487">
    <property type="entry name" value="DarT"/>
    <property type="match status" value="1"/>
</dbReference>
<comment type="similarity">
    <text evidence="6">Belongs to the DarT ADP-ribosyltransferase family.</text>
</comment>
<keyword evidence="5 6" id="KW-0238">DNA-binding</keyword>
<evidence type="ECO:0000256" key="1">
    <source>
        <dbReference type="ARBA" id="ARBA00022649"/>
    </source>
</evidence>
<organism evidence="8 9">
    <name type="scientific">Agathobacter rectalis</name>
    <dbReference type="NCBI Taxonomy" id="39491"/>
    <lineage>
        <taxon>Bacteria</taxon>
        <taxon>Bacillati</taxon>
        <taxon>Bacillota</taxon>
        <taxon>Clostridia</taxon>
        <taxon>Lachnospirales</taxon>
        <taxon>Lachnospiraceae</taxon>
        <taxon>Agathobacter</taxon>
    </lineage>
</organism>
<sequence length="202" mass="23444">MRPSELFTQITTQTGLFNIQAIDNISSIMQRGLLSNERASTIKHTSIAMQEVQERRDAVIIPNGMALHKYANVYFDPKNPMLYKRRNENESICILKFDRSILDFEGVVVSDRNASSTYAGFYPPEVGLNEIDFNLVFSTDWRDENTYEYYKKKSIKCAEVLIPFYIPYDYVVSAAVYSEDAKKKLIETGFDRTIYVEPKFFF</sequence>
<evidence type="ECO:0000256" key="5">
    <source>
        <dbReference type="ARBA" id="ARBA00023125"/>
    </source>
</evidence>
<dbReference type="AlphaFoldDB" id="A0A395UZH9"/>
<keyword evidence="2 6" id="KW-0328">Glycosyltransferase</keyword>
<comment type="caution">
    <text evidence="6">Lacks conserved residue(s) required for the propagation of feature annotation.</text>
</comment>
<dbReference type="Proteomes" id="UP000266066">
    <property type="component" value="Unassembled WGS sequence"/>
</dbReference>
<dbReference type="GO" id="GO:0016779">
    <property type="term" value="F:nucleotidyltransferase activity"/>
    <property type="evidence" value="ECO:0007669"/>
    <property type="project" value="UniProtKB-UniRule"/>
</dbReference>
<evidence type="ECO:0000256" key="2">
    <source>
        <dbReference type="ARBA" id="ARBA00022676"/>
    </source>
</evidence>
<feature type="active site" evidence="6">
    <location>
        <position position="159"/>
    </location>
</feature>
<evidence type="ECO:0000256" key="6">
    <source>
        <dbReference type="PROSITE-ProRule" id="PRU01362"/>
    </source>
</evidence>
<name>A0A395UZH9_9FIRM</name>
<dbReference type="GO" id="GO:0016757">
    <property type="term" value="F:glycosyltransferase activity"/>
    <property type="evidence" value="ECO:0007669"/>
    <property type="project" value="UniProtKB-UniRule"/>
</dbReference>
<gene>
    <name evidence="8" type="ORF">DWY38_06315</name>
</gene>
<keyword evidence="3 6" id="KW-0808">Transferase</keyword>
<feature type="active site" description="Proton acceptor" evidence="6">
    <location>
        <position position="56"/>
    </location>
</feature>
<comment type="catalytic activity">
    <reaction evidence="6">
        <text>a thymidine in DNA + NAD(+) = an N-(ADP-alpha-D-ribosyl)-thymidine in DNA + nicotinamide + H(+)</text>
        <dbReference type="Rhea" id="RHEA:71651"/>
        <dbReference type="Rhea" id="RHEA-COMP:13556"/>
        <dbReference type="Rhea" id="RHEA-COMP:18051"/>
        <dbReference type="ChEBI" id="CHEBI:15378"/>
        <dbReference type="ChEBI" id="CHEBI:17154"/>
        <dbReference type="ChEBI" id="CHEBI:57540"/>
        <dbReference type="ChEBI" id="CHEBI:137386"/>
        <dbReference type="ChEBI" id="CHEBI:191199"/>
    </reaction>
</comment>
<keyword evidence="1 6" id="KW-1277">Toxin-antitoxin system</keyword>
<reference evidence="8 9" key="1">
    <citation type="submission" date="2018-08" db="EMBL/GenBank/DDBJ databases">
        <title>A genome reference for cultivated species of the human gut microbiota.</title>
        <authorList>
            <person name="Zou Y."/>
            <person name="Xue W."/>
            <person name="Luo G."/>
        </authorList>
    </citation>
    <scope>NUCLEOTIDE SEQUENCE [LARGE SCALE GENOMIC DNA]</scope>
    <source>
        <strain evidence="8 9">AF25-15</strain>
    </source>
</reference>
<feature type="binding site" evidence="6">
    <location>
        <position position="56"/>
    </location>
    <ligand>
        <name>NAD(+)</name>
        <dbReference type="ChEBI" id="CHEBI:57540"/>
    </ligand>
</feature>
<feature type="domain" description="DarT" evidence="7">
    <location>
        <begin position="14"/>
        <end position="202"/>
    </location>
</feature>
<protein>
    <submittedName>
        <fullName evidence="8">DUF4433 domain-containing protein</fullName>
    </submittedName>
</protein>
<dbReference type="PROSITE" id="PS52018">
    <property type="entry name" value="DART"/>
    <property type="match status" value="1"/>
</dbReference>
<evidence type="ECO:0000256" key="3">
    <source>
        <dbReference type="ARBA" id="ARBA00022679"/>
    </source>
</evidence>
<dbReference type="InterPro" id="IPR029494">
    <property type="entry name" value="DarT"/>
</dbReference>
<dbReference type="EMBL" id="QRUJ01000005">
    <property type="protein sequence ID" value="RGR55178.1"/>
    <property type="molecule type" value="Genomic_DNA"/>
</dbReference>
<evidence type="ECO:0000313" key="9">
    <source>
        <dbReference type="Proteomes" id="UP000266066"/>
    </source>
</evidence>
<evidence type="ECO:0000313" key="8">
    <source>
        <dbReference type="EMBL" id="RGR55178.1"/>
    </source>
</evidence>
<accession>A0A395UZH9</accession>
<dbReference type="GO" id="GO:0003677">
    <property type="term" value="F:DNA binding"/>
    <property type="evidence" value="ECO:0007669"/>
    <property type="project" value="UniProtKB-UniRule"/>
</dbReference>
<feature type="binding site" evidence="6">
    <location>
        <begin position="18"/>
        <end position="20"/>
    </location>
    <ligand>
        <name>NAD(+)</name>
        <dbReference type="ChEBI" id="CHEBI:57540"/>
    </ligand>
</feature>
<evidence type="ECO:0000259" key="7">
    <source>
        <dbReference type="PROSITE" id="PS52018"/>
    </source>
</evidence>
<dbReference type="RefSeq" id="WP_118392097.1">
    <property type="nucleotide sequence ID" value="NZ_QRUJ01000005.1"/>
</dbReference>
<comment type="caution">
    <text evidence="8">The sequence shown here is derived from an EMBL/GenBank/DDBJ whole genome shotgun (WGS) entry which is preliminary data.</text>
</comment>
<proteinExistence type="inferred from homology"/>
<evidence type="ECO:0000256" key="4">
    <source>
        <dbReference type="ARBA" id="ARBA00022695"/>
    </source>
</evidence>